<name>A0AAN6VWL3_9PEZI</name>
<evidence type="ECO:0000313" key="2">
    <source>
        <dbReference type="EMBL" id="KAK4171030.1"/>
    </source>
</evidence>
<sequence>MALSCDWFLELLRLAALCQARIGEEQDAADGCWPFVQPHPGAITIRVCGERPSCITSSRSIVFDMLQVSFCLCHTAESQIVYRTWYTKAGAVNSFST</sequence>
<accession>A0AAN6VWL3</accession>
<reference evidence="2" key="2">
    <citation type="submission" date="2023-05" db="EMBL/GenBank/DDBJ databases">
        <authorList>
            <consortium name="Lawrence Berkeley National Laboratory"/>
            <person name="Steindorff A."/>
            <person name="Hensen N."/>
            <person name="Bonometti L."/>
            <person name="Westerberg I."/>
            <person name="Brannstrom I.O."/>
            <person name="Guillou S."/>
            <person name="Cros-Aarteil S."/>
            <person name="Calhoun S."/>
            <person name="Haridas S."/>
            <person name="Kuo A."/>
            <person name="Mondo S."/>
            <person name="Pangilinan J."/>
            <person name="Riley R."/>
            <person name="Labutti K."/>
            <person name="Andreopoulos B."/>
            <person name="Lipzen A."/>
            <person name="Chen C."/>
            <person name="Yanf M."/>
            <person name="Daum C."/>
            <person name="Ng V."/>
            <person name="Clum A."/>
            <person name="Ohm R."/>
            <person name="Martin F."/>
            <person name="Silar P."/>
            <person name="Natvig D."/>
            <person name="Lalanne C."/>
            <person name="Gautier V."/>
            <person name="Ament-Velasquez S.L."/>
            <person name="Kruys A."/>
            <person name="Hutchinson M.I."/>
            <person name="Powell A.J."/>
            <person name="Barry K."/>
            <person name="Miller A.N."/>
            <person name="Grigoriev I.V."/>
            <person name="Debuchy R."/>
            <person name="Gladieux P."/>
            <person name="Thoren M.H."/>
            <person name="Johannesson H."/>
        </authorList>
    </citation>
    <scope>NUCLEOTIDE SEQUENCE</scope>
    <source>
        <strain evidence="2">CBS 892.96</strain>
    </source>
</reference>
<dbReference type="AlphaFoldDB" id="A0AAN6VWL3"/>
<proteinExistence type="predicted"/>
<reference evidence="2" key="1">
    <citation type="journal article" date="2023" name="Mol. Phylogenet. Evol.">
        <title>Genome-scale phylogeny and comparative genomics of the fungal order Sordariales.</title>
        <authorList>
            <person name="Hensen N."/>
            <person name="Bonometti L."/>
            <person name="Westerberg I."/>
            <person name="Brannstrom I.O."/>
            <person name="Guillou S."/>
            <person name="Cros-Aarteil S."/>
            <person name="Calhoun S."/>
            <person name="Haridas S."/>
            <person name="Kuo A."/>
            <person name="Mondo S."/>
            <person name="Pangilinan J."/>
            <person name="Riley R."/>
            <person name="LaButti K."/>
            <person name="Andreopoulos B."/>
            <person name="Lipzen A."/>
            <person name="Chen C."/>
            <person name="Yan M."/>
            <person name="Daum C."/>
            <person name="Ng V."/>
            <person name="Clum A."/>
            <person name="Steindorff A."/>
            <person name="Ohm R.A."/>
            <person name="Martin F."/>
            <person name="Silar P."/>
            <person name="Natvig D.O."/>
            <person name="Lalanne C."/>
            <person name="Gautier V."/>
            <person name="Ament-Velasquez S.L."/>
            <person name="Kruys A."/>
            <person name="Hutchinson M.I."/>
            <person name="Powell A.J."/>
            <person name="Barry K."/>
            <person name="Miller A.N."/>
            <person name="Grigoriev I.V."/>
            <person name="Debuchy R."/>
            <person name="Gladieux P."/>
            <person name="Hiltunen Thoren M."/>
            <person name="Johannesson H."/>
        </authorList>
    </citation>
    <scope>NUCLEOTIDE SEQUENCE</scope>
    <source>
        <strain evidence="2">CBS 892.96</strain>
    </source>
</reference>
<dbReference type="Proteomes" id="UP001302321">
    <property type="component" value="Unassembled WGS sequence"/>
</dbReference>
<protein>
    <recommendedName>
        <fullName evidence="4">Secreted protein</fullName>
    </recommendedName>
</protein>
<dbReference type="EMBL" id="MU866663">
    <property type="protein sequence ID" value="KAK4171030.1"/>
    <property type="molecule type" value="Genomic_DNA"/>
</dbReference>
<evidence type="ECO:0000313" key="3">
    <source>
        <dbReference type="Proteomes" id="UP001302321"/>
    </source>
</evidence>
<keyword evidence="3" id="KW-1185">Reference proteome</keyword>
<organism evidence="2 3">
    <name type="scientific">Triangularia setosa</name>
    <dbReference type="NCBI Taxonomy" id="2587417"/>
    <lineage>
        <taxon>Eukaryota</taxon>
        <taxon>Fungi</taxon>
        <taxon>Dikarya</taxon>
        <taxon>Ascomycota</taxon>
        <taxon>Pezizomycotina</taxon>
        <taxon>Sordariomycetes</taxon>
        <taxon>Sordariomycetidae</taxon>
        <taxon>Sordariales</taxon>
        <taxon>Podosporaceae</taxon>
        <taxon>Triangularia</taxon>
    </lineage>
</organism>
<keyword evidence="1" id="KW-0732">Signal</keyword>
<feature type="signal peptide" evidence="1">
    <location>
        <begin position="1"/>
        <end position="20"/>
    </location>
</feature>
<evidence type="ECO:0008006" key="4">
    <source>
        <dbReference type="Google" id="ProtNLM"/>
    </source>
</evidence>
<feature type="chain" id="PRO_5042846916" description="Secreted protein" evidence="1">
    <location>
        <begin position="21"/>
        <end position="97"/>
    </location>
</feature>
<evidence type="ECO:0000256" key="1">
    <source>
        <dbReference type="SAM" id="SignalP"/>
    </source>
</evidence>
<comment type="caution">
    <text evidence="2">The sequence shown here is derived from an EMBL/GenBank/DDBJ whole genome shotgun (WGS) entry which is preliminary data.</text>
</comment>
<gene>
    <name evidence="2" type="ORF">QBC36DRAFT_340743</name>
</gene>